<protein>
    <submittedName>
        <fullName evidence="5">Putative efflux transporter, RND family, MFP subunit</fullName>
    </submittedName>
</protein>
<dbReference type="Gene3D" id="2.40.50.100">
    <property type="match status" value="2"/>
</dbReference>
<proteinExistence type="inferred from homology"/>
<dbReference type="NCBIfam" id="TIGR01730">
    <property type="entry name" value="RND_mfp"/>
    <property type="match status" value="1"/>
</dbReference>
<evidence type="ECO:0000256" key="3">
    <source>
        <dbReference type="SAM" id="SignalP"/>
    </source>
</evidence>
<sequence length="400" mass="42732">MHTGIRSLITAITVGLPLAVTPVFAEQATPAQPQQNLPLITVKRHVVPVMVRIAGTVAASKTVQLTAQVPGRIASIAGQEGDRMSKGTILVSIDDSALQAKLEGAMAQRDSALVAMRNAQVQLQREIVSPRADASNAAPGGMGMPAMMDQMFSSPMQNMMGMRSRGNERYSDFVNRESQLAQARNKHKQAMAAIREVQTKLRDARAIAPFDGVIQQVLVEKGDPVQPGMRLVTFTETSGFQVHVDLPLRLRNGIKEGQLLTVRLASQGQTLPASISRIFPVADPALHTLRVEMDLPSNIEATVGQYVEVQIPDPTVPQVARMVIPRSAVRTRGGLPFVFTVDREGRSHLRLVRLGGPSGTNEVVVLSGISGGNRLLSNPPPGMRAGRVVSGSSAAPAATP</sequence>
<dbReference type="Gene3D" id="2.40.420.20">
    <property type="match status" value="1"/>
</dbReference>
<name>A0A1S7LDL5_MAGMO</name>
<dbReference type="InterPro" id="IPR006143">
    <property type="entry name" value="RND_pump_MFP"/>
</dbReference>
<evidence type="ECO:0000256" key="1">
    <source>
        <dbReference type="ARBA" id="ARBA00009477"/>
    </source>
</evidence>
<dbReference type="Gene3D" id="2.40.30.170">
    <property type="match status" value="1"/>
</dbReference>
<gene>
    <name evidence="5" type="ORF">MAGMO_0821</name>
</gene>
<dbReference type="Gene3D" id="1.10.287.470">
    <property type="entry name" value="Helix hairpin bin"/>
    <property type="match status" value="1"/>
</dbReference>
<reference evidence="5" key="1">
    <citation type="submission" date="2015-04" db="EMBL/GenBank/DDBJ databases">
        <authorList>
            <person name="Syromyatnikov M.Y."/>
            <person name="Popov V.N."/>
        </authorList>
    </citation>
    <scope>NUCLEOTIDE SEQUENCE</scope>
    <source>
        <strain evidence="5">MO-1</strain>
    </source>
</reference>
<dbReference type="EMBL" id="LO017727">
    <property type="protein sequence ID" value="CRH05022.1"/>
    <property type="molecule type" value="Genomic_DNA"/>
</dbReference>
<feature type="chain" id="PRO_5012096986" evidence="3">
    <location>
        <begin position="26"/>
        <end position="400"/>
    </location>
</feature>
<evidence type="ECO:0000313" key="5">
    <source>
        <dbReference type="EMBL" id="CRH05022.1"/>
    </source>
</evidence>
<evidence type="ECO:0000256" key="2">
    <source>
        <dbReference type="SAM" id="MobiDB-lite"/>
    </source>
</evidence>
<dbReference type="SUPFAM" id="SSF111369">
    <property type="entry name" value="HlyD-like secretion proteins"/>
    <property type="match status" value="2"/>
</dbReference>
<dbReference type="PANTHER" id="PTHR30469">
    <property type="entry name" value="MULTIDRUG RESISTANCE PROTEIN MDTA"/>
    <property type="match status" value="1"/>
</dbReference>
<organism evidence="5">
    <name type="scientific">Magnetococcus massalia (strain MO-1)</name>
    <dbReference type="NCBI Taxonomy" id="451514"/>
    <lineage>
        <taxon>Bacteria</taxon>
        <taxon>Pseudomonadati</taxon>
        <taxon>Pseudomonadota</taxon>
        <taxon>Magnetococcia</taxon>
        <taxon>Magnetococcales</taxon>
        <taxon>Magnetococcaceae</taxon>
        <taxon>Magnetococcus</taxon>
    </lineage>
</organism>
<comment type="similarity">
    <text evidence="1">Belongs to the membrane fusion protein (MFP) (TC 8.A.1) family.</text>
</comment>
<dbReference type="PANTHER" id="PTHR30469:SF15">
    <property type="entry name" value="HLYD FAMILY OF SECRETION PROTEINS"/>
    <property type="match status" value="1"/>
</dbReference>
<dbReference type="Pfam" id="PF25917">
    <property type="entry name" value="BSH_RND"/>
    <property type="match status" value="1"/>
</dbReference>
<accession>A0A1S7LDL5</accession>
<dbReference type="GO" id="GO:0015562">
    <property type="term" value="F:efflux transmembrane transporter activity"/>
    <property type="evidence" value="ECO:0007669"/>
    <property type="project" value="TreeGrafter"/>
</dbReference>
<feature type="region of interest" description="Disordered" evidence="2">
    <location>
        <begin position="376"/>
        <end position="400"/>
    </location>
</feature>
<feature type="domain" description="Multidrug resistance protein MdtA-like barrel-sandwich hybrid" evidence="4">
    <location>
        <begin position="62"/>
        <end position="229"/>
    </location>
</feature>
<dbReference type="GO" id="GO:1990281">
    <property type="term" value="C:efflux pump complex"/>
    <property type="evidence" value="ECO:0007669"/>
    <property type="project" value="TreeGrafter"/>
</dbReference>
<feature type="signal peptide" evidence="3">
    <location>
        <begin position="1"/>
        <end position="25"/>
    </location>
</feature>
<keyword evidence="3" id="KW-0732">Signal</keyword>
<evidence type="ECO:0000259" key="4">
    <source>
        <dbReference type="Pfam" id="PF25917"/>
    </source>
</evidence>
<dbReference type="InterPro" id="IPR058625">
    <property type="entry name" value="MdtA-like_BSH"/>
</dbReference>
<dbReference type="AlphaFoldDB" id="A0A1S7LDL5"/>